<dbReference type="AlphaFoldDB" id="A0A413VXR9"/>
<accession>A0A413VXR9</accession>
<comment type="caution">
    <text evidence="2">The sequence shown here is derived from an EMBL/GenBank/DDBJ whole genome shotgun (WGS) entry which is preliminary data.</text>
</comment>
<evidence type="ECO:0000313" key="3">
    <source>
        <dbReference type="Proteomes" id="UP000284379"/>
    </source>
</evidence>
<evidence type="ECO:0000313" key="2">
    <source>
        <dbReference type="EMBL" id="RHB38376.1"/>
    </source>
</evidence>
<dbReference type="Proteomes" id="UP000284379">
    <property type="component" value="Unassembled WGS sequence"/>
</dbReference>
<dbReference type="Pfam" id="PF00480">
    <property type="entry name" value="ROK"/>
    <property type="match status" value="1"/>
</dbReference>
<dbReference type="EMBL" id="QSGO01000001">
    <property type="protein sequence ID" value="RHB38376.1"/>
    <property type="molecule type" value="Genomic_DNA"/>
</dbReference>
<dbReference type="Gene3D" id="3.30.420.40">
    <property type="match status" value="2"/>
</dbReference>
<reference evidence="2 3" key="1">
    <citation type="submission" date="2018-08" db="EMBL/GenBank/DDBJ databases">
        <title>A genome reference for cultivated species of the human gut microbiota.</title>
        <authorList>
            <person name="Zou Y."/>
            <person name="Xue W."/>
            <person name="Luo G."/>
        </authorList>
    </citation>
    <scope>NUCLEOTIDE SEQUENCE [LARGE SCALE GENOMIC DNA]</scope>
    <source>
        <strain evidence="2 3">AM40-30BH</strain>
    </source>
</reference>
<gene>
    <name evidence="2" type="ORF">DW888_00730</name>
</gene>
<dbReference type="InterPro" id="IPR000600">
    <property type="entry name" value="ROK"/>
</dbReference>
<dbReference type="RefSeq" id="WP_122200650.1">
    <property type="nucleotide sequence ID" value="NZ_CABJFV010000001.1"/>
</dbReference>
<protein>
    <submittedName>
        <fullName evidence="2">ROK family protein</fullName>
    </submittedName>
</protein>
<dbReference type="SUPFAM" id="SSF53067">
    <property type="entry name" value="Actin-like ATPase domain"/>
    <property type="match status" value="1"/>
</dbReference>
<proteinExistence type="inferred from homology"/>
<dbReference type="PANTHER" id="PTHR18964">
    <property type="entry name" value="ROK (REPRESSOR, ORF, KINASE) FAMILY"/>
    <property type="match status" value="1"/>
</dbReference>
<comment type="similarity">
    <text evidence="1">Belongs to the ROK (NagC/XylR) family.</text>
</comment>
<dbReference type="InterPro" id="IPR043129">
    <property type="entry name" value="ATPase_NBD"/>
</dbReference>
<dbReference type="PANTHER" id="PTHR18964:SF149">
    <property type="entry name" value="BIFUNCTIONAL UDP-N-ACETYLGLUCOSAMINE 2-EPIMERASE_N-ACETYLMANNOSAMINE KINASE"/>
    <property type="match status" value="1"/>
</dbReference>
<name>A0A413VXR9_9BACE</name>
<evidence type="ECO:0000256" key="1">
    <source>
        <dbReference type="ARBA" id="ARBA00006479"/>
    </source>
</evidence>
<sequence length="320" mass="35078">MYCIAIDLGGTIIKIGLVKGNEILEFSSFPAIAGSLDSNLPAMGGVINRLLSKWKVPREELAGMGLAFPGMVNPKEKRVTSTNDKYDDACDIDLPSWVDRNWGTSFIIDNDARLALAGEWYMGAGKNSRNMVMMTIGTGIGTGVVLDGRIIKGTHYQAGSLGGHIVVDYRGRRCTCGNIGCVEAMASSFFLPEIIRTHPKISSEYKAKASSYDFKTLFDLMRRGEPEATLLCKDCMDVWAAAIINYIHAYDPEIVVIGGGIMRSADIILPYLKERIDRLVWAPENKVKITTSLLGDNAALLGISCTLSTIKKEKCYEQIF</sequence>
<organism evidence="2 3">
    <name type="scientific">Bacteroides nordii</name>
    <dbReference type="NCBI Taxonomy" id="291645"/>
    <lineage>
        <taxon>Bacteria</taxon>
        <taxon>Pseudomonadati</taxon>
        <taxon>Bacteroidota</taxon>
        <taxon>Bacteroidia</taxon>
        <taxon>Bacteroidales</taxon>
        <taxon>Bacteroidaceae</taxon>
        <taxon>Bacteroides</taxon>
    </lineage>
</organism>